<name>A0ABN9RSR4_9DINO</name>
<keyword evidence="5" id="KW-0128">Catecholamine metabolism</keyword>
<dbReference type="EMBL" id="CAUYUJ010007224">
    <property type="protein sequence ID" value="CAK0819996.1"/>
    <property type="molecule type" value="Genomic_DNA"/>
</dbReference>
<keyword evidence="4" id="KW-0949">S-adenosyl-L-methionine</keyword>
<dbReference type="InterPro" id="IPR002935">
    <property type="entry name" value="SAM_O-MeTrfase"/>
</dbReference>
<dbReference type="PROSITE" id="PS51682">
    <property type="entry name" value="SAM_OMT_I"/>
    <property type="match status" value="1"/>
</dbReference>
<evidence type="ECO:0000256" key="3">
    <source>
        <dbReference type="ARBA" id="ARBA00022679"/>
    </source>
</evidence>
<evidence type="ECO:0000256" key="4">
    <source>
        <dbReference type="ARBA" id="ARBA00022691"/>
    </source>
</evidence>
<accession>A0ABN9RSR4</accession>
<keyword evidence="2" id="KW-0489">Methyltransferase</keyword>
<evidence type="ECO:0000256" key="5">
    <source>
        <dbReference type="ARBA" id="ARBA00022939"/>
    </source>
</evidence>
<comment type="caution">
    <text evidence="7">The sequence shown here is derived from an EMBL/GenBank/DDBJ whole genome shotgun (WGS) entry which is preliminary data.</text>
</comment>
<comment type="similarity">
    <text evidence="6">Belongs to the class I-like SAM-binding methyltransferase superfamily. Cation-dependent O-methyltransferase family.</text>
</comment>
<dbReference type="PANTHER" id="PTHR43836:SF2">
    <property type="entry name" value="CATECHOL O-METHYLTRANSFERASE 1-RELATED"/>
    <property type="match status" value="1"/>
</dbReference>
<dbReference type="Proteomes" id="UP001189429">
    <property type="component" value="Unassembled WGS sequence"/>
</dbReference>
<keyword evidence="8" id="KW-1185">Reference proteome</keyword>
<evidence type="ECO:0000256" key="6">
    <source>
        <dbReference type="ARBA" id="ARBA00023453"/>
    </source>
</evidence>
<evidence type="ECO:0000256" key="2">
    <source>
        <dbReference type="ARBA" id="ARBA00022603"/>
    </source>
</evidence>
<dbReference type="PANTHER" id="PTHR43836">
    <property type="entry name" value="CATECHOL O-METHYLTRANSFERASE 1-RELATED"/>
    <property type="match status" value="1"/>
</dbReference>
<reference evidence="7" key="1">
    <citation type="submission" date="2023-10" db="EMBL/GenBank/DDBJ databases">
        <authorList>
            <person name="Chen Y."/>
            <person name="Shah S."/>
            <person name="Dougan E. K."/>
            <person name="Thang M."/>
            <person name="Chan C."/>
        </authorList>
    </citation>
    <scope>NUCLEOTIDE SEQUENCE [LARGE SCALE GENOMIC DNA]</scope>
</reference>
<evidence type="ECO:0000256" key="1">
    <source>
        <dbReference type="ARBA" id="ARBA00012880"/>
    </source>
</evidence>
<dbReference type="Gene3D" id="3.40.50.150">
    <property type="entry name" value="Vaccinia Virus protein VP39"/>
    <property type="match status" value="1"/>
</dbReference>
<evidence type="ECO:0000313" key="8">
    <source>
        <dbReference type="Proteomes" id="UP001189429"/>
    </source>
</evidence>
<dbReference type="SUPFAM" id="SSF53335">
    <property type="entry name" value="S-adenosyl-L-methionine-dependent methyltransferases"/>
    <property type="match status" value="1"/>
</dbReference>
<evidence type="ECO:0000313" key="7">
    <source>
        <dbReference type="EMBL" id="CAK0819996.1"/>
    </source>
</evidence>
<protein>
    <recommendedName>
        <fullName evidence="1">catechol O-methyltransferase</fullName>
        <ecNumber evidence="1">2.1.1.6</ecNumber>
    </recommendedName>
</protein>
<organism evidence="7 8">
    <name type="scientific">Prorocentrum cordatum</name>
    <dbReference type="NCBI Taxonomy" id="2364126"/>
    <lineage>
        <taxon>Eukaryota</taxon>
        <taxon>Sar</taxon>
        <taxon>Alveolata</taxon>
        <taxon>Dinophyceae</taxon>
        <taxon>Prorocentrales</taxon>
        <taxon>Prorocentraceae</taxon>
        <taxon>Prorocentrum</taxon>
    </lineage>
</organism>
<dbReference type="InterPro" id="IPR029063">
    <property type="entry name" value="SAM-dependent_MTases_sf"/>
</dbReference>
<proteinExistence type="inferred from homology"/>
<sequence>MFTFPASHIQSRPLTEHKVMVEFGAFVGYTACRMGRQVELAYQQGYADGTILFEDSRLQGSNRITTMEIDPIHACIARHVIDIARLSHIVEVWIGQVKDLIPRLVEEYGCRSVNMVFMDQRGTTFHDDLSQLEELNLMFPACRLVADNTVKPGSPVYCWHTTTSESYTTTNYSLHEYLEATIEDWQVVCDYNGPLAGSMGRERPLPWEEPDIPECRDW</sequence>
<gene>
    <name evidence="7" type="ORF">PCOR1329_LOCUS21829</name>
</gene>
<dbReference type="EC" id="2.1.1.6" evidence="1"/>
<keyword evidence="3" id="KW-0808">Transferase</keyword>